<name>A0A2I4GC47_JUGRE</name>
<dbReference type="GO" id="GO:0005524">
    <property type="term" value="F:ATP binding"/>
    <property type="evidence" value="ECO:0007669"/>
    <property type="project" value="InterPro"/>
</dbReference>
<feature type="compositionally biased region" description="Low complexity" evidence="1">
    <location>
        <begin position="695"/>
        <end position="707"/>
    </location>
</feature>
<dbReference type="PROSITE" id="PS00108">
    <property type="entry name" value="PROTEIN_KINASE_ST"/>
    <property type="match status" value="1"/>
</dbReference>
<gene>
    <name evidence="3" type="primary">LOC109006601</name>
</gene>
<dbReference type="SMART" id="SM00220">
    <property type="entry name" value="S_TKc"/>
    <property type="match status" value="1"/>
</dbReference>
<dbReference type="AlphaFoldDB" id="A0A2I4GC47"/>
<dbReference type="Gene3D" id="3.30.200.20">
    <property type="entry name" value="Phosphorylase Kinase, domain 1"/>
    <property type="match status" value="1"/>
</dbReference>
<dbReference type="FunCoup" id="A0A2I4GC47">
    <property type="interactions" value="422"/>
</dbReference>
<dbReference type="InterPro" id="IPR000719">
    <property type="entry name" value="Prot_kinase_dom"/>
</dbReference>
<dbReference type="Gene3D" id="1.10.510.10">
    <property type="entry name" value="Transferase(Phosphotransferase) domain 1"/>
    <property type="match status" value="1"/>
</dbReference>
<feature type="region of interest" description="Disordered" evidence="1">
    <location>
        <begin position="695"/>
        <end position="722"/>
    </location>
</feature>
<dbReference type="KEGG" id="jre:109006601"/>
<dbReference type="InterPro" id="IPR046958">
    <property type="entry name" value="RBK1/2/STUNTED"/>
</dbReference>
<dbReference type="Pfam" id="PF00069">
    <property type="entry name" value="Pkinase"/>
    <property type="match status" value="1"/>
</dbReference>
<dbReference type="Gramene" id="Jr16_16300_p1">
    <property type="protein sequence ID" value="cds.Jr16_16300_p1"/>
    <property type="gene ID" value="Jr16_16300"/>
</dbReference>
<dbReference type="SUPFAM" id="SSF52402">
    <property type="entry name" value="Adenine nucleotide alpha hydrolases-like"/>
    <property type="match status" value="1"/>
</dbReference>
<dbReference type="FunFam" id="1.10.510.10:FF:000284">
    <property type="entry name" value="Putative receptor-like serine/threonine-protein kinase"/>
    <property type="match status" value="1"/>
</dbReference>
<protein>
    <submittedName>
        <fullName evidence="3">Proline-rich receptor-like protein kinase PERK7 isoform X1</fullName>
    </submittedName>
</protein>
<accession>A0A2I4GC47</accession>
<evidence type="ECO:0000313" key="2">
    <source>
        <dbReference type="Proteomes" id="UP000235220"/>
    </source>
</evidence>
<proteinExistence type="predicted"/>
<dbReference type="GO" id="GO:0004672">
    <property type="term" value="F:protein kinase activity"/>
    <property type="evidence" value="ECO:0007669"/>
    <property type="project" value="InterPro"/>
</dbReference>
<dbReference type="InterPro" id="IPR011009">
    <property type="entry name" value="Kinase-like_dom_sf"/>
</dbReference>
<evidence type="ECO:0000313" key="3">
    <source>
        <dbReference type="RefSeq" id="XP_018841479.1"/>
    </source>
</evidence>
<dbReference type="OrthoDB" id="654677at2759"/>
<dbReference type="Gene3D" id="3.40.50.620">
    <property type="entry name" value="HUPs"/>
    <property type="match status" value="1"/>
</dbReference>
<evidence type="ECO:0000256" key="1">
    <source>
        <dbReference type="SAM" id="MobiDB-lite"/>
    </source>
</evidence>
<keyword evidence="2" id="KW-1185">Reference proteome</keyword>
<dbReference type="PANTHER" id="PTHR47987">
    <property type="entry name" value="OS08G0249100 PROTEIN"/>
    <property type="match status" value="1"/>
</dbReference>
<dbReference type="FunFam" id="3.30.200.20:FF:000268">
    <property type="entry name" value="probable receptor-like serine/threonine-protein kinase At5g57670"/>
    <property type="match status" value="1"/>
</dbReference>
<dbReference type="GO" id="GO:0016301">
    <property type="term" value="F:kinase activity"/>
    <property type="evidence" value="ECO:0000318"/>
    <property type="project" value="GO_Central"/>
</dbReference>
<organism evidence="2 3">
    <name type="scientific">Juglans regia</name>
    <name type="common">English walnut</name>
    <dbReference type="NCBI Taxonomy" id="51240"/>
    <lineage>
        <taxon>Eukaryota</taxon>
        <taxon>Viridiplantae</taxon>
        <taxon>Streptophyta</taxon>
        <taxon>Embryophyta</taxon>
        <taxon>Tracheophyta</taxon>
        <taxon>Spermatophyta</taxon>
        <taxon>Magnoliopsida</taxon>
        <taxon>eudicotyledons</taxon>
        <taxon>Gunneridae</taxon>
        <taxon>Pentapetalae</taxon>
        <taxon>rosids</taxon>
        <taxon>fabids</taxon>
        <taxon>Fagales</taxon>
        <taxon>Juglandaceae</taxon>
        <taxon>Juglans</taxon>
    </lineage>
</organism>
<reference evidence="3" key="1">
    <citation type="submission" date="2025-08" db="UniProtKB">
        <authorList>
            <consortium name="RefSeq"/>
        </authorList>
    </citation>
    <scope>IDENTIFICATION</scope>
    <source>
        <tissue evidence="3">Leaves</tissue>
    </source>
</reference>
<dbReference type="RefSeq" id="XP_018841479.1">
    <property type="nucleotide sequence ID" value="XM_018985934.2"/>
</dbReference>
<sequence>MTVEVEVNTNDKKNVLVGIRMDSQSRELLIWALVKVAKPGDCVVAVHVCRSPDQASENKNLLDDYLEVYGGLCTVKKVSLSGRIFVGSSIRKVLVREAKSHAAGAVVVGISKQSALGSWASMAKYCTKRLPATTDVLAIHNGKIVFRRFANNQLSGLKGVPKPNFNLREVPASKECRSEFGDSEAESERSVSEVIQNSRDGLRHVGEGLKNEVFNLFRERNKLPLISTSLYIGDPSEQRLGWPLLPRTSSSIPKALPRRKMSVVQWVMSLPDRSPQLSPHCSTIKECPSERDLGEILDENTQNGGSALRVLPRGLEDFLKTDSSGCKRFGREVLKTSTSQFSSGKYHFILNYSSNLFSLQAYALHEYTASVTEKMIGKGGCNHVYKGVLPDGKPVAVKILKSTKEAWKDFALEVDIISSLKHKNIMSLLGVCIEDNALISVYDFLSKGSLEENLHGKNKDKSVLSWEVRFNISVGTAEALNYLHNECSQPVIHRDVKSSNILLSDDFEPQLSDFGLAIWGPTNSSFVTQGDVVGTFGYLAPEYFMYGKVSDKIDVYAFGVVLLELLTGRKSIGPETPKGQESLVMWAKPIIESGNVKGILDPNLDGKYDEVQLQRMVLAATLCITRSARLRPKMSQILKLLKGHKYDEELVDSRNGNIKDSENQDNNDDEVYPKSSTESHLSLALLDVDDDTISYSSSVDRSNSLSSEEYLKGRWSRSSSSD</sequence>
<dbReference type="STRING" id="51240.A0A2I4GC47"/>
<dbReference type="Proteomes" id="UP000235220">
    <property type="component" value="Chromosome 16"/>
</dbReference>
<dbReference type="InterPro" id="IPR014729">
    <property type="entry name" value="Rossmann-like_a/b/a_fold"/>
</dbReference>
<dbReference type="PANTHER" id="PTHR47987:SF11">
    <property type="entry name" value="RECEPTOR-LIKE CYTOSOLIC SERINE_THREONINE-PROTEIN KINASE RBK1 ISOFORM X1"/>
    <property type="match status" value="1"/>
</dbReference>
<dbReference type="GeneID" id="109006601"/>
<dbReference type="CDD" id="cd14066">
    <property type="entry name" value="STKc_IRAK"/>
    <property type="match status" value="1"/>
</dbReference>
<dbReference type="InterPro" id="IPR008271">
    <property type="entry name" value="Ser/Thr_kinase_AS"/>
</dbReference>
<dbReference type="PROSITE" id="PS50011">
    <property type="entry name" value="PROTEIN_KINASE_DOM"/>
    <property type="match status" value="1"/>
</dbReference>
<dbReference type="CDD" id="cd00293">
    <property type="entry name" value="USP-like"/>
    <property type="match status" value="1"/>
</dbReference>
<dbReference type="SUPFAM" id="SSF56112">
    <property type="entry name" value="Protein kinase-like (PK-like)"/>
    <property type="match status" value="1"/>
</dbReference>
<feature type="region of interest" description="Disordered" evidence="1">
    <location>
        <begin position="655"/>
        <end position="674"/>
    </location>
</feature>